<dbReference type="PANTHER" id="PTHR10359">
    <property type="entry name" value="A/G-SPECIFIC ADENINE GLYCOSYLASE/ENDONUCLEASE III"/>
    <property type="match status" value="1"/>
</dbReference>
<dbReference type="Proteomes" id="UP000430222">
    <property type="component" value="Unassembled WGS sequence"/>
</dbReference>
<name>A0A6I2USZ6_9FIRM</name>
<dbReference type="GO" id="GO:0051539">
    <property type="term" value="F:4 iron, 4 sulfur cluster binding"/>
    <property type="evidence" value="ECO:0007669"/>
    <property type="project" value="UniProtKB-UniRule"/>
</dbReference>
<evidence type="ECO:0000256" key="7">
    <source>
        <dbReference type="ARBA" id="ARBA00023014"/>
    </source>
</evidence>
<dbReference type="GO" id="GO:0003677">
    <property type="term" value="F:DNA binding"/>
    <property type="evidence" value="ECO:0007669"/>
    <property type="project" value="UniProtKB-UniRule"/>
</dbReference>
<keyword evidence="4 12" id="KW-0227">DNA damage</keyword>
<evidence type="ECO:0000256" key="9">
    <source>
        <dbReference type="ARBA" id="ARBA00023204"/>
    </source>
</evidence>
<keyword evidence="10 12" id="KW-0456">Lyase</keyword>
<dbReference type="SMART" id="SM00478">
    <property type="entry name" value="ENDO3c"/>
    <property type="match status" value="1"/>
</dbReference>
<dbReference type="FunFam" id="1.10.340.30:FF:000001">
    <property type="entry name" value="Endonuclease III"/>
    <property type="match status" value="1"/>
</dbReference>
<keyword evidence="8 12" id="KW-0238">DNA-binding</keyword>
<dbReference type="InterPro" id="IPR003265">
    <property type="entry name" value="HhH-GPD_domain"/>
</dbReference>
<feature type="binding site" evidence="12">
    <location>
        <position position="189"/>
    </location>
    <ligand>
        <name>[4Fe-4S] cluster</name>
        <dbReference type="ChEBI" id="CHEBI:49883"/>
    </ligand>
</feature>
<comment type="catalytic activity">
    <reaction evidence="12">
        <text>2'-deoxyribonucleotide-(2'-deoxyribose 5'-phosphate)-2'-deoxyribonucleotide-DNA = a 3'-end 2'-deoxyribonucleotide-(2,3-dehydro-2,3-deoxyribose 5'-phosphate)-DNA + a 5'-end 5'-phospho-2'-deoxyribonucleoside-DNA + H(+)</text>
        <dbReference type="Rhea" id="RHEA:66592"/>
        <dbReference type="Rhea" id="RHEA-COMP:13180"/>
        <dbReference type="Rhea" id="RHEA-COMP:16897"/>
        <dbReference type="Rhea" id="RHEA-COMP:17067"/>
        <dbReference type="ChEBI" id="CHEBI:15378"/>
        <dbReference type="ChEBI" id="CHEBI:136412"/>
        <dbReference type="ChEBI" id="CHEBI:157695"/>
        <dbReference type="ChEBI" id="CHEBI:167181"/>
        <dbReference type="EC" id="4.2.99.18"/>
    </reaction>
</comment>
<keyword evidence="14" id="KW-0540">Nuclease</keyword>
<gene>
    <name evidence="12 14" type="primary">nth</name>
    <name evidence="14" type="ORF">FYJ78_03885</name>
</gene>
<evidence type="ECO:0000259" key="13">
    <source>
        <dbReference type="SMART" id="SM00478"/>
    </source>
</evidence>
<evidence type="ECO:0000256" key="11">
    <source>
        <dbReference type="ARBA" id="ARBA00023295"/>
    </source>
</evidence>
<dbReference type="Gene3D" id="1.10.340.30">
    <property type="entry name" value="Hypothetical protein, domain 2"/>
    <property type="match status" value="1"/>
</dbReference>
<proteinExistence type="inferred from homology"/>
<dbReference type="Pfam" id="PF00730">
    <property type="entry name" value="HhH-GPD"/>
    <property type="match status" value="1"/>
</dbReference>
<feature type="binding site" evidence="12">
    <location>
        <position position="205"/>
    </location>
    <ligand>
        <name>[4Fe-4S] cluster</name>
        <dbReference type="ChEBI" id="CHEBI:49883"/>
    </ligand>
</feature>
<comment type="cofactor">
    <cofactor evidence="12">
        <name>[4Fe-4S] cluster</name>
        <dbReference type="ChEBI" id="CHEBI:49883"/>
    </cofactor>
    <text evidence="12">Binds 1 [4Fe-4S] cluster.</text>
</comment>
<dbReference type="Gene3D" id="1.10.1670.10">
    <property type="entry name" value="Helix-hairpin-Helix base-excision DNA repair enzymes (C-terminal)"/>
    <property type="match status" value="1"/>
</dbReference>
<dbReference type="InterPro" id="IPR004035">
    <property type="entry name" value="Endouclease-III_FeS-bd_BS"/>
</dbReference>
<evidence type="ECO:0000256" key="10">
    <source>
        <dbReference type="ARBA" id="ARBA00023239"/>
    </source>
</evidence>
<dbReference type="PIRSF" id="PIRSF001435">
    <property type="entry name" value="Nth"/>
    <property type="match status" value="1"/>
</dbReference>
<keyword evidence="7 12" id="KW-0411">Iron-sulfur</keyword>
<dbReference type="AlphaFoldDB" id="A0A6I2USZ6"/>
<accession>A0A6I2USZ6</accession>
<comment type="function">
    <text evidence="12">DNA repair enzyme that has both DNA N-glycosylase activity and AP-lyase activity. The DNA N-glycosylase activity releases various damaged pyrimidines from DNA by cleaving the N-glycosidic bond, leaving an AP (apurinic/apyrimidinic) site. The AP-lyase activity cleaves the phosphodiester bond 3' to the AP site by a beta-elimination, leaving a 3'-terminal unsaturated sugar and a product with a terminal 5'-phosphate.</text>
</comment>
<comment type="similarity">
    <text evidence="1 12">Belongs to the Nth/MutY family.</text>
</comment>
<dbReference type="GO" id="GO:0140078">
    <property type="term" value="F:class I DNA-(apurinic or apyrimidinic site) endonuclease activity"/>
    <property type="evidence" value="ECO:0007669"/>
    <property type="project" value="UniProtKB-EC"/>
</dbReference>
<keyword evidence="2 12" id="KW-0004">4Fe-4S</keyword>
<evidence type="ECO:0000256" key="2">
    <source>
        <dbReference type="ARBA" id="ARBA00022485"/>
    </source>
</evidence>
<dbReference type="SMART" id="SM00525">
    <property type="entry name" value="FES"/>
    <property type="match status" value="1"/>
</dbReference>
<dbReference type="Pfam" id="PF00633">
    <property type="entry name" value="HHH"/>
    <property type="match status" value="1"/>
</dbReference>
<keyword evidence="6 12" id="KW-0408">Iron</keyword>
<dbReference type="HAMAP" id="MF_00942">
    <property type="entry name" value="Nth"/>
    <property type="match status" value="1"/>
</dbReference>
<dbReference type="RefSeq" id="WP_154620107.1">
    <property type="nucleotide sequence ID" value="NZ_JBQHVT010000001.1"/>
</dbReference>
<dbReference type="InterPro" id="IPR003651">
    <property type="entry name" value="Endonuclease3_FeS-loop_motif"/>
</dbReference>
<dbReference type="NCBIfam" id="TIGR01083">
    <property type="entry name" value="nth"/>
    <property type="match status" value="1"/>
</dbReference>
<dbReference type="FunFam" id="1.10.1670.10:FF:000001">
    <property type="entry name" value="Endonuclease III"/>
    <property type="match status" value="1"/>
</dbReference>
<dbReference type="GO" id="GO:0046872">
    <property type="term" value="F:metal ion binding"/>
    <property type="evidence" value="ECO:0007669"/>
    <property type="project" value="UniProtKB-KW"/>
</dbReference>
<dbReference type="SUPFAM" id="SSF48150">
    <property type="entry name" value="DNA-glycosylase"/>
    <property type="match status" value="1"/>
</dbReference>
<protein>
    <recommendedName>
        <fullName evidence="12">Endonuclease III</fullName>
        <ecNumber evidence="12">4.2.99.18</ecNumber>
    </recommendedName>
    <alternativeName>
        <fullName evidence="12">DNA-(apurinic or apyrimidinic site) lyase</fullName>
    </alternativeName>
</protein>
<sequence length="215" mass="23680">MRMTKKIREEQLAILEKIYAGAKPALLFRNPFELLIAVILSAQCTDKRVNVTTARLFQKAATPEAILALGLEQLEDEIRDCGLFRNKAKNILATCQILCEKYGGEVPDDFAALQTLPGVGRKTANVVESVGFHHPAIAVDTHVFRVSNRLRLAVGSTPLEVEQGLRKAIPMDKWSDAHHWLIWHGRKVCKARKPLCDGCPLASVCPSFSPAAEGA</sequence>
<dbReference type="GO" id="GO:0019104">
    <property type="term" value="F:DNA N-glycosylase activity"/>
    <property type="evidence" value="ECO:0007669"/>
    <property type="project" value="UniProtKB-UniRule"/>
</dbReference>
<comment type="caution">
    <text evidence="14">The sequence shown here is derived from an EMBL/GenBank/DDBJ whole genome shotgun (WGS) entry which is preliminary data.</text>
</comment>
<dbReference type="GO" id="GO:0006285">
    <property type="term" value="P:base-excision repair, AP site formation"/>
    <property type="evidence" value="ECO:0007669"/>
    <property type="project" value="TreeGrafter"/>
</dbReference>
<evidence type="ECO:0000256" key="8">
    <source>
        <dbReference type="ARBA" id="ARBA00023125"/>
    </source>
</evidence>
<evidence type="ECO:0000313" key="15">
    <source>
        <dbReference type="Proteomes" id="UP000430222"/>
    </source>
</evidence>
<evidence type="ECO:0000256" key="3">
    <source>
        <dbReference type="ARBA" id="ARBA00022723"/>
    </source>
</evidence>
<dbReference type="InterPro" id="IPR005759">
    <property type="entry name" value="Nth"/>
</dbReference>
<keyword evidence="9 12" id="KW-0234">DNA repair</keyword>
<dbReference type="InterPro" id="IPR023170">
    <property type="entry name" value="HhH_base_excis_C"/>
</dbReference>
<keyword evidence="14" id="KW-0255">Endonuclease</keyword>
<dbReference type="EMBL" id="VUNL01000003">
    <property type="protein sequence ID" value="MSV24337.1"/>
    <property type="molecule type" value="Genomic_DNA"/>
</dbReference>
<dbReference type="PROSITE" id="PS00764">
    <property type="entry name" value="ENDONUCLEASE_III_1"/>
    <property type="match status" value="1"/>
</dbReference>
<feature type="domain" description="HhH-GPD" evidence="13">
    <location>
        <begin position="40"/>
        <end position="187"/>
    </location>
</feature>
<evidence type="ECO:0000256" key="1">
    <source>
        <dbReference type="ARBA" id="ARBA00008343"/>
    </source>
</evidence>
<dbReference type="InterPro" id="IPR011257">
    <property type="entry name" value="DNA_glycosylase"/>
</dbReference>
<evidence type="ECO:0000256" key="12">
    <source>
        <dbReference type="HAMAP-Rule" id="MF_00942"/>
    </source>
</evidence>
<evidence type="ECO:0000256" key="5">
    <source>
        <dbReference type="ARBA" id="ARBA00022801"/>
    </source>
</evidence>
<evidence type="ECO:0000313" key="14">
    <source>
        <dbReference type="EMBL" id="MSV24337.1"/>
    </source>
</evidence>
<evidence type="ECO:0000256" key="4">
    <source>
        <dbReference type="ARBA" id="ARBA00022763"/>
    </source>
</evidence>
<dbReference type="CDD" id="cd00056">
    <property type="entry name" value="ENDO3c"/>
    <property type="match status" value="1"/>
</dbReference>
<feature type="binding site" evidence="12">
    <location>
        <position position="199"/>
    </location>
    <ligand>
        <name>[4Fe-4S] cluster</name>
        <dbReference type="ChEBI" id="CHEBI:49883"/>
    </ligand>
</feature>
<evidence type="ECO:0000256" key="6">
    <source>
        <dbReference type="ARBA" id="ARBA00023004"/>
    </source>
</evidence>
<feature type="binding site" evidence="12">
    <location>
        <position position="196"/>
    </location>
    <ligand>
        <name>[4Fe-4S] cluster</name>
        <dbReference type="ChEBI" id="CHEBI:49883"/>
    </ligand>
</feature>
<keyword evidence="15" id="KW-1185">Reference proteome</keyword>
<reference evidence="14 15" key="1">
    <citation type="submission" date="2019-08" db="EMBL/GenBank/DDBJ databases">
        <title>In-depth cultivation of the pig gut microbiome towards novel bacterial diversity and tailored functional studies.</title>
        <authorList>
            <person name="Wylensek D."/>
            <person name="Hitch T.C.A."/>
            <person name="Clavel T."/>
        </authorList>
    </citation>
    <scope>NUCLEOTIDE SEQUENCE [LARGE SCALE GENOMIC DNA]</scope>
    <source>
        <strain evidence="15">WCA-380-WT-3B3</strain>
    </source>
</reference>
<dbReference type="InterPro" id="IPR000445">
    <property type="entry name" value="HhH_motif"/>
</dbReference>
<dbReference type="PANTHER" id="PTHR10359:SF18">
    <property type="entry name" value="ENDONUCLEASE III"/>
    <property type="match status" value="1"/>
</dbReference>
<keyword evidence="11 12" id="KW-0326">Glycosidase</keyword>
<keyword evidence="5 12" id="KW-0378">Hydrolase</keyword>
<organism evidence="14 15">
    <name type="scientific">Selenomonas montiformis</name>
    <dbReference type="NCBI Taxonomy" id="2652285"/>
    <lineage>
        <taxon>Bacteria</taxon>
        <taxon>Bacillati</taxon>
        <taxon>Bacillota</taxon>
        <taxon>Negativicutes</taxon>
        <taxon>Selenomonadales</taxon>
        <taxon>Selenomonadaceae</taxon>
        <taxon>Selenomonas</taxon>
    </lineage>
</organism>
<dbReference type="InterPro" id="IPR004036">
    <property type="entry name" value="Endonuclease-III-like_CS2"/>
</dbReference>
<keyword evidence="3 12" id="KW-0479">Metal-binding</keyword>
<dbReference type="PROSITE" id="PS01155">
    <property type="entry name" value="ENDONUCLEASE_III_2"/>
    <property type="match status" value="1"/>
</dbReference>
<dbReference type="EC" id="4.2.99.18" evidence="12"/>
<dbReference type="Pfam" id="PF10576">
    <property type="entry name" value="EndIII_4Fe-2S"/>
    <property type="match status" value="1"/>
</dbReference>